<organism evidence="1">
    <name type="scientific">Arundo donax</name>
    <name type="common">Giant reed</name>
    <name type="synonym">Donax arundinaceus</name>
    <dbReference type="NCBI Taxonomy" id="35708"/>
    <lineage>
        <taxon>Eukaryota</taxon>
        <taxon>Viridiplantae</taxon>
        <taxon>Streptophyta</taxon>
        <taxon>Embryophyta</taxon>
        <taxon>Tracheophyta</taxon>
        <taxon>Spermatophyta</taxon>
        <taxon>Magnoliopsida</taxon>
        <taxon>Liliopsida</taxon>
        <taxon>Poales</taxon>
        <taxon>Poaceae</taxon>
        <taxon>PACMAD clade</taxon>
        <taxon>Arundinoideae</taxon>
        <taxon>Arundineae</taxon>
        <taxon>Arundo</taxon>
    </lineage>
</organism>
<evidence type="ECO:0000313" key="1">
    <source>
        <dbReference type="EMBL" id="JAD30196.1"/>
    </source>
</evidence>
<reference evidence="1" key="1">
    <citation type="submission" date="2014-09" db="EMBL/GenBank/DDBJ databases">
        <authorList>
            <person name="Magalhaes I.L.F."/>
            <person name="Oliveira U."/>
            <person name="Santos F.R."/>
            <person name="Vidigal T.H.D.A."/>
            <person name="Brescovit A.D."/>
            <person name="Santos A.J."/>
        </authorList>
    </citation>
    <scope>NUCLEOTIDE SEQUENCE</scope>
    <source>
        <tissue evidence="1">Shoot tissue taken approximately 20 cm above the soil surface</tissue>
    </source>
</reference>
<proteinExistence type="predicted"/>
<name>A0A0A8YUC9_ARUDO</name>
<sequence>MMWCCLVQYTTLYLM</sequence>
<protein>
    <submittedName>
        <fullName evidence="1">Uncharacterized protein</fullName>
    </submittedName>
</protein>
<reference evidence="1" key="2">
    <citation type="journal article" date="2015" name="Data Brief">
        <title>Shoot transcriptome of the giant reed, Arundo donax.</title>
        <authorList>
            <person name="Barrero R.A."/>
            <person name="Guerrero F.D."/>
            <person name="Moolhuijzen P."/>
            <person name="Goolsby J.A."/>
            <person name="Tidwell J."/>
            <person name="Bellgard S.E."/>
            <person name="Bellgard M.I."/>
        </authorList>
    </citation>
    <scope>NUCLEOTIDE SEQUENCE</scope>
    <source>
        <tissue evidence="1">Shoot tissue taken approximately 20 cm above the soil surface</tissue>
    </source>
</reference>
<accession>A0A0A8YUC9</accession>
<dbReference type="EMBL" id="GBRH01267699">
    <property type="protein sequence ID" value="JAD30196.1"/>
    <property type="molecule type" value="Transcribed_RNA"/>
</dbReference>